<feature type="region of interest" description="Disordered" evidence="1">
    <location>
        <begin position="1"/>
        <end position="40"/>
    </location>
</feature>
<evidence type="ECO:0000256" key="1">
    <source>
        <dbReference type="SAM" id="MobiDB-lite"/>
    </source>
</evidence>
<feature type="region of interest" description="Disordered" evidence="1">
    <location>
        <begin position="275"/>
        <end position="304"/>
    </location>
</feature>
<evidence type="ECO:0000313" key="3">
    <source>
        <dbReference type="Proteomes" id="UP000077266"/>
    </source>
</evidence>
<name>A0A165NZD4_EXIGL</name>
<reference evidence="2 3" key="1">
    <citation type="journal article" date="2016" name="Mol. Biol. Evol.">
        <title>Comparative Genomics of Early-Diverging Mushroom-Forming Fungi Provides Insights into the Origins of Lignocellulose Decay Capabilities.</title>
        <authorList>
            <person name="Nagy L.G."/>
            <person name="Riley R."/>
            <person name="Tritt A."/>
            <person name="Adam C."/>
            <person name="Daum C."/>
            <person name="Floudas D."/>
            <person name="Sun H."/>
            <person name="Yadav J.S."/>
            <person name="Pangilinan J."/>
            <person name="Larsson K.H."/>
            <person name="Matsuura K."/>
            <person name="Barry K."/>
            <person name="Labutti K."/>
            <person name="Kuo R."/>
            <person name="Ohm R.A."/>
            <person name="Bhattacharya S.S."/>
            <person name="Shirouzu T."/>
            <person name="Yoshinaga Y."/>
            <person name="Martin F.M."/>
            <person name="Grigoriev I.V."/>
            <person name="Hibbett D.S."/>
        </authorList>
    </citation>
    <scope>NUCLEOTIDE SEQUENCE [LARGE SCALE GENOMIC DNA]</scope>
    <source>
        <strain evidence="2 3">HHB12029</strain>
    </source>
</reference>
<sequence length="336" mass="36979">MLRKRKMDHTKVTLQSAQSDLAKRPAHPGDVKQRLGGVHSRHRVPARCPLVQCEITMPDTDEGAVGRVRRLWAGPSDTPSSRWDTMVKLCEASKGLPNPQTALARQFGATEFLNQPGMSVTMSPSRITSTELHPTAGPTVDGQPFPGGAAIGGLERLYVNVARGTVEVQIPPTAVVAVTKLLGHCARSEGIVRRLRIMFGSRHRRAIALRQSDEAGVLQSRRASKSCAAVRNCIKGVKSLPFNSLYLHSYSDSYTTTPDLLNVFSQISNFFTGTTPSRSSGLGGMTEPEEELPQNVESHGTPVLSQDEMRARMIYERSRAEKARARRQGREQKWEE</sequence>
<keyword evidence="3" id="KW-1185">Reference proteome</keyword>
<accession>A0A165NZD4</accession>
<feature type="region of interest" description="Disordered" evidence="1">
    <location>
        <begin position="317"/>
        <end position="336"/>
    </location>
</feature>
<protein>
    <submittedName>
        <fullName evidence="2">Uncharacterized protein</fullName>
    </submittedName>
</protein>
<feature type="compositionally biased region" description="Basic and acidic residues" evidence="1">
    <location>
        <begin position="21"/>
        <end position="33"/>
    </location>
</feature>
<proteinExistence type="predicted"/>
<dbReference type="EMBL" id="KV425894">
    <property type="protein sequence ID" value="KZW01431.1"/>
    <property type="molecule type" value="Genomic_DNA"/>
</dbReference>
<dbReference type="Proteomes" id="UP000077266">
    <property type="component" value="Unassembled WGS sequence"/>
</dbReference>
<organism evidence="2 3">
    <name type="scientific">Exidia glandulosa HHB12029</name>
    <dbReference type="NCBI Taxonomy" id="1314781"/>
    <lineage>
        <taxon>Eukaryota</taxon>
        <taxon>Fungi</taxon>
        <taxon>Dikarya</taxon>
        <taxon>Basidiomycota</taxon>
        <taxon>Agaricomycotina</taxon>
        <taxon>Agaricomycetes</taxon>
        <taxon>Auriculariales</taxon>
        <taxon>Exidiaceae</taxon>
        <taxon>Exidia</taxon>
    </lineage>
</organism>
<gene>
    <name evidence="2" type="ORF">EXIGLDRAFT_692899</name>
</gene>
<dbReference type="InParanoid" id="A0A165NZD4"/>
<evidence type="ECO:0000313" key="2">
    <source>
        <dbReference type="EMBL" id="KZW01431.1"/>
    </source>
</evidence>
<dbReference type="AlphaFoldDB" id="A0A165NZD4"/>